<dbReference type="EMBL" id="GECZ01017408">
    <property type="protein sequence ID" value="JAS52361.1"/>
    <property type="molecule type" value="Transcribed_RNA"/>
</dbReference>
<feature type="compositionally biased region" description="Basic residues" evidence="1">
    <location>
        <begin position="406"/>
        <end position="417"/>
    </location>
</feature>
<accession>A0A1B6FQD7</accession>
<protein>
    <submittedName>
        <fullName evidence="4">Uncharacterized protein</fullName>
    </submittedName>
</protein>
<feature type="non-terminal residue" evidence="4">
    <location>
        <position position="1"/>
    </location>
</feature>
<evidence type="ECO:0000313" key="4">
    <source>
        <dbReference type="EMBL" id="JAS52361.1"/>
    </source>
</evidence>
<keyword evidence="2" id="KW-0472">Membrane</keyword>
<feature type="transmembrane region" description="Helical" evidence="2">
    <location>
        <begin position="341"/>
        <end position="363"/>
    </location>
</feature>
<evidence type="ECO:0000256" key="3">
    <source>
        <dbReference type="SAM" id="SignalP"/>
    </source>
</evidence>
<evidence type="ECO:0000256" key="1">
    <source>
        <dbReference type="SAM" id="MobiDB-lite"/>
    </source>
</evidence>
<evidence type="ECO:0000256" key="2">
    <source>
        <dbReference type="SAM" id="Phobius"/>
    </source>
</evidence>
<feature type="compositionally biased region" description="Low complexity" evidence="1">
    <location>
        <begin position="382"/>
        <end position="399"/>
    </location>
</feature>
<feature type="compositionally biased region" description="Polar residues" evidence="1">
    <location>
        <begin position="421"/>
        <end position="432"/>
    </location>
</feature>
<proteinExistence type="predicted"/>
<feature type="chain" id="PRO_5008583007" evidence="3">
    <location>
        <begin position="26"/>
        <end position="458"/>
    </location>
</feature>
<reference evidence="4" key="1">
    <citation type="submission" date="2015-11" db="EMBL/GenBank/DDBJ databases">
        <title>De novo transcriptome assembly of four potential Pierce s Disease insect vectors from Arizona vineyards.</title>
        <authorList>
            <person name="Tassone E.E."/>
        </authorList>
    </citation>
    <scope>NUCLEOTIDE SEQUENCE</scope>
</reference>
<organism evidence="4">
    <name type="scientific">Cuerna arida</name>
    <dbReference type="NCBI Taxonomy" id="1464854"/>
    <lineage>
        <taxon>Eukaryota</taxon>
        <taxon>Metazoa</taxon>
        <taxon>Ecdysozoa</taxon>
        <taxon>Arthropoda</taxon>
        <taxon>Hexapoda</taxon>
        <taxon>Insecta</taxon>
        <taxon>Pterygota</taxon>
        <taxon>Neoptera</taxon>
        <taxon>Paraneoptera</taxon>
        <taxon>Hemiptera</taxon>
        <taxon>Auchenorrhyncha</taxon>
        <taxon>Membracoidea</taxon>
        <taxon>Cicadellidae</taxon>
        <taxon>Cicadellinae</taxon>
        <taxon>Proconiini</taxon>
        <taxon>Cuerna</taxon>
    </lineage>
</organism>
<keyword evidence="2" id="KW-1133">Transmembrane helix</keyword>
<dbReference type="AlphaFoldDB" id="A0A1B6FQD7"/>
<feature type="signal peptide" evidence="3">
    <location>
        <begin position="1"/>
        <end position="25"/>
    </location>
</feature>
<keyword evidence="2" id="KW-0812">Transmembrane</keyword>
<sequence>KLNKGCVMWIPVLLVVSNFLLLSNSESVCKQPNTGTVLFRNIDIHRRQCWSIEELALLYTRRAMMELVPRQIPHNIPLILEYMQICLTTLKETVTSKVVYDYMFAALADTFGGYLQTYGLPLLHEAYYEGYVSYDTAVGFHRLQDEFKGFLMTNGEGWTRPMEVRKHINRILPLKLPTTVSSKPCALLFSEATCLKPAAEEQSEDTNQTNPLIPLPILDDSKQPNSIAIPFKNRALFNLKNRSSYDILIKYYIEASRCIAKSRKTGTEQSEFDHVFSDWLKTKVGPHLKDDAWYVGFSNVLRIEETIHQRGGMIAAGSTGEREQESLFSELESEAQLTQTAYIAIAVILIVSLLVICFLYWAFIKHCIMCCGKLDVESPNNSGDPSESSSLLSGTEDSSNAPSTKGRARRKACKHSKNKSDSTNPDSPSVKSATDESRVTLSFGLGKGFPPRCRKHRH</sequence>
<gene>
    <name evidence="4" type="ORF">g.20232</name>
</gene>
<feature type="region of interest" description="Disordered" evidence="1">
    <location>
        <begin position="382"/>
        <end position="458"/>
    </location>
</feature>
<keyword evidence="3" id="KW-0732">Signal</keyword>
<name>A0A1B6FQD7_9HEMI</name>